<dbReference type="Proteomes" id="UP001234495">
    <property type="component" value="Unassembled WGS sequence"/>
</dbReference>
<feature type="compositionally biased region" description="Polar residues" evidence="1">
    <location>
        <begin position="136"/>
        <end position="146"/>
    </location>
</feature>
<keyword evidence="2" id="KW-1133">Transmembrane helix</keyword>
<dbReference type="InterPro" id="IPR024623">
    <property type="entry name" value="YtxH"/>
</dbReference>
<evidence type="ECO:0000313" key="3">
    <source>
        <dbReference type="EMBL" id="MDQ0231080.1"/>
    </source>
</evidence>
<dbReference type="Pfam" id="PF12732">
    <property type="entry name" value="YtxH"/>
    <property type="match status" value="1"/>
</dbReference>
<keyword evidence="4" id="KW-1185">Reference proteome</keyword>
<dbReference type="RefSeq" id="WP_307341436.1">
    <property type="nucleotide sequence ID" value="NZ_JAUSUD010000009.1"/>
</dbReference>
<reference evidence="3 4" key="1">
    <citation type="submission" date="2023-07" db="EMBL/GenBank/DDBJ databases">
        <title>Genomic Encyclopedia of Type Strains, Phase IV (KMG-IV): sequencing the most valuable type-strain genomes for metagenomic binning, comparative biology and taxonomic classification.</title>
        <authorList>
            <person name="Goeker M."/>
        </authorList>
    </citation>
    <scope>NUCLEOTIDE SEQUENCE [LARGE SCALE GENOMIC DNA]</scope>
    <source>
        <strain evidence="3 4">DSM 29005</strain>
    </source>
</reference>
<feature type="compositionally biased region" description="Polar residues" evidence="1">
    <location>
        <begin position="118"/>
        <end position="128"/>
    </location>
</feature>
<comment type="caution">
    <text evidence="3">The sequence shown here is derived from an EMBL/GenBank/DDBJ whole genome shotgun (WGS) entry which is preliminary data.</text>
</comment>
<name>A0ABT9ZIL7_9BACI</name>
<sequence>MSNRDFMVGSIIGGLIGAAAALMLAPKSGREIRDDLGQQASKLKEQTGKISKEELIEKGSEFVNIAKEKSASLSQVVTEQSSQIMDKVKDITKNSGGQQDQTIESIVGDALKEISEDAGQSDSGAGSNNHKESENSEATVTEQTKA</sequence>
<keyword evidence="2" id="KW-0812">Transmembrane</keyword>
<evidence type="ECO:0000256" key="2">
    <source>
        <dbReference type="SAM" id="Phobius"/>
    </source>
</evidence>
<evidence type="ECO:0000256" key="1">
    <source>
        <dbReference type="SAM" id="MobiDB-lite"/>
    </source>
</evidence>
<proteinExistence type="predicted"/>
<evidence type="ECO:0000313" key="4">
    <source>
        <dbReference type="Proteomes" id="UP001234495"/>
    </source>
</evidence>
<feature type="transmembrane region" description="Helical" evidence="2">
    <location>
        <begin position="6"/>
        <end position="25"/>
    </location>
</feature>
<organism evidence="3 4">
    <name type="scientific">Metabacillus malikii</name>
    <dbReference type="NCBI Taxonomy" id="1504265"/>
    <lineage>
        <taxon>Bacteria</taxon>
        <taxon>Bacillati</taxon>
        <taxon>Bacillota</taxon>
        <taxon>Bacilli</taxon>
        <taxon>Bacillales</taxon>
        <taxon>Bacillaceae</taxon>
        <taxon>Metabacillus</taxon>
    </lineage>
</organism>
<gene>
    <name evidence="3" type="ORF">J2S19_002341</name>
</gene>
<keyword evidence="2" id="KW-0472">Membrane</keyword>
<dbReference type="PANTHER" id="PTHR35792">
    <property type="entry name" value="GENERAL STRESS PROTEIN"/>
    <property type="match status" value="1"/>
</dbReference>
<protein>
    <submittedName>
        <fullName evidence="3">Gas vesicle protein</fullName>
    </submittedName>
</protein>
<feature type="region of interest" description="Disordered" evidence="1">
    <location>
        <begin position="108"/>
        <end position="146"/>
    </location>
</feature>
<accession>A0ABT9ZIL7</accession>
<dbReference type="EMBL" id="JAUSUD010000009">
    <property type="protein sequence ID" value="MDQ0231080.1"/>
    <property type="molecule type" value="Genomic_DNA"/>
</dbReference>
<dbReference type="PANTHER" id="PTHR35792:SF1">
    <property type="entry name" value="SLL0268 PROTEIN"/>
    <property type="match status" value="1"/>
</dbReference>
<dbReference type="InterPro" id="IPR052928">
    <property type="entry name" value="Desiccation-related_membrane"/>
</dbReference>